<dbReference type="InterPro" id="IPR036412">
    <property type="entry name" value="HAD-like_sf"/>
</dbReference>
<feature type="binding site" evidence="10">
    <location>
        <position position="27"/>
    </location>
    <ligand>
        <name>Mg(2+)</name>
        <dbReference type="ChEBI" id="CHEBI:18420"/>
    </ligand>
</feature>
<dbReference type="SFLD" id="SFLDG01135">
    <property type="entry name" value="C1.5.6:_HAD__Beta-PGM__Phospha"/>
    <property type="match status" value="1"/>
</dbReference>
<evidence type="ECO:0000256" key="7">
    <source>
        <dbReference type="ARBA" id="ARBA00022801"/>
    </source>
</evidence>
<comment type="cofactor">
    <cofactor evidence="2 10">
        <name>Mg(2+)</name>
        <dbReference type="ChEBI" id="CHEBI:18420"/>
    </cofactor>
</comment>
<dbReference type="RefSeq" id="WP_062333128.1">
    <property type="nucleotide sequence ID" value="NZ_CBCRZU010000008.1"/>
</dbReference>
<comment type="pathway">
    <text evidence="3 10">Organic acid metabolism; glycolate biosynthesis; glycolate from 2-phosphoglycolate: step 1/1.</text>
</comment>
<keyword evidence="6 10" id="KW-0479">Metal-binding</keyword>
<dbReference type="CDD" id="cd16417">
    <property type="entry name" value="HAD_PGPase"/>
    <property type="match status" value="1"/>
</dbReference>
<dbReference type="GO" id="GO:0005975">
    <property type="term" value="P:carbohydrate metabolic process"/>
    <property type="evidence" value="ECO:0007669"/>
    <property type="project" value="InterPro"/>
</dbReference>
<feature type="binding site" evidence="10">
    <location>
        <position position="29"/>
    </location>
    <ligand>
        <name>Mg(2+)</name>
        <dbReference type="ChEBI" id="CHEBI:18420"/>
    </ligand>
</feature>
<dbReference type="InterPro" id="IPR023214">
    <property type="entry name" value="HAD_sf"/>
</dbReference>
<dbReference type="GO" id="GO:0046872">
    <property type="term" value="F:metal ion binding"/>
    <property type="evidence" value="ECO:0007669"/>
    <property type="project" value="UniProtKB-KW"/>
</dbReference>
<dbReference type="PANTHER" id="PTHR43434">
    <property type="entry name" value="PHOSPHOGLYCOLATE PHOSPHATASE"/>
    <property type="match status" value="1"/>
</dbReference>
<dbReference type="GeneID" id="35777785"/>
<sequence length="244" mass="26558">MSSESLNSPIPPSTGENITQKSLLIFDLDGTLIDSVPDLADAVNAMLTALGKANFSEDVIRNWVGNGGKVLVQRALSGSQTIDPNLTEDDTNQALALFFDYYHQNTCVRTQPYAGVGEGLRQLKEQGYTLAIATNKPIDFVPAIVEKLGWQALFAYILGGDSLPAKKPDPMPLLHVCDKLGFSIAQSYMIGDSKNDILAGQNAGMDTLGLSYGYNYGQDIRDYHPTQTFDDFATLTEFLSHARV</sequence>
<dbReference type="SFLD" id="SFLDS00003">
    <property type="entry name" value="Haloacid_Dehalogenase"/>
    <property type="match status" value="1"/>
</dbReference>
<dbReference type="Gene3D" id="3.40.50.1000">
    <property type="entry name" value="HAD superfamily/HAD-like"/>
    <property type="match status" value="1"/>
</dbReference>
<comment type="catalytic activity">
    <reaction evidence="1 10">
        <text>2-phosphoglycolate + H2O = glycolate + phosphate</text>
        <dbReference type="Rhea" id="RHEA:14369"/>
        <dbReference type="ChEBI" id="CHEBI:15377"/>
        <dbReference type="ChEBI" id="CHEBI:29805"/>
        <dbReference type="ChEBI" id="CHEBI:43474"/>
        <dbReference type="ChEBI" id="CHEBI:58033"/>
        <dbReference type="EC" id="3.1.3.18"/>
    </reaction>
</comment>
<dbReference type="InterPro" id="IPR037512">
    <property type="entry name" value="PGPase_prok"/>
</dbReference>
<evidence type="ECO:0000256" key="10">
    <source>
        <dbReference type="HAMAP-Rule" id="MF_00495"/>
    </source>
</evidence>
<feature type="active site" description="Nucleophile" evidence="10">
    <location>
        <position position="27"/>
    </location>
</feature>
<evidence type="ECO:0000313" key="11">
    <source>
        <dbReference type="EMBL" id="STY98348.1"/>
    </source>
</evidence>
<dbReference type="PRINTS" id="PR00413">
    <property type="entry name" value="HADHALOGNASE"/>
</dbReference>
<evidence type="ECO:0000256" key="4">
    <source>
        <dbReference type="ARBA" id="ARBA00006171"/>
    </source>
</evidence>
<keyword evidence="7 10" id="KW-0378">Hydrolase</keyword>
<evidence type="ECO:0000256" key="1">
    <source>
        <dbReference type="ARBA" id="ARBA00000830"/>
    </source>
</evidence>
<evidence type="ECO:0000256" key="8">
    <source>
        <dbReference type="ARBA" id="ARBA00022842"/>
    </source>
</evidence>
<dbReference type="NCBIfam" id="TIGR01662">
    <property type="entry name" value="HAD-SF-IIIA"/>
    <property type="match status" value="1"/>
</dbReference>
<evidence type="ECO:0000256" key="3">
    <source>
        <dbReference type="ARBA" id="ARBA00004818"/>
    </source>
</evidence>
<dbReference type="NCBIfam" id="NF009695">
    <property type="entry name" value="PRK13222.1-2"/>
    <property type="match status" value="1"/>
</dbReference>
<protein>
    <recommendedName>
        <fullName evidence="5 10">Phosphoglycolate phosphatase</fullName>
        <shortName evidence="10">PGP</shortName>
        <shortName evidence="10">PGPase</shortName>
        <ecNumber evidence="5 10">3.1.3.18</ecNumber>
    </recommendedName>
</protein>
<dbReference type="NCBIfam" id="TIGR01449">
    <property type="entry name" value="PGP_bact"/>
    <property type="match status" value="1"/>
</dbReference>
<name>A0A0X8K6Z1_FAUOS</name>
<dbReference type="NCBIfam" id="TIGR01509">
    <property type="entry name" value="HAD-SF-IA-v3"/>
    <property type="match status" value="1"/>
</dbReference>
<feature type="binding site" evidence="10">
    <location>
        <position position="192"/>
    </location>
    <ligand>
        <name>Mg(2+)</name>
        <dbReference type="ChEBI" id="CHEBI:18420"/>
    </ligand>
</feature>
<dbReference type="NCBIfam" id="TIGR01549">
    <property type="entry name" value="HAD-SF-IA-v1"/>
    <property type="match status" value="1"/>
</dbReference>
<dbReference type="InterPro" id="IPR006549">
    <property type="entry name" value="HAD-SF_hydro_IIIA"/>
</dbReference>
<keyword evidence="9 10" id="KW-0119">Carbohydrate metabolism</keyword>
<evidence type="ECO:0000256" key="2">
    <source>
        <dbReference type="ARBA" id="ARBA00001946"/>
    </source>
</evidence>
<dbReference type="InterPro" id="IPR023198">
    <property type="entry name" value="PGP-like_dom2"/>
</dbReference>
<dbReference type="UniPathway" id="UPA00865">
    <property type="reaction ID" value="UER00834"/>
</dbReference>
<evidence type="ECO:0000256" key="6">
    <source>
        <dbReference type="ARBA" id="ARBA00022723"/>
    </source>
</evidence>
<dbReference type="GO" id="GO:0006281">
    <property type="term" value="P:DNA repair"/>
    <property type="evidence" value="ECO:0007669"/>
    <property type="project" value="TreeGrafter"/>
</dbReference>
<dbReference type="EMBL" id="UGPY01000001">
    <property type="protein sequence ID" value="STY98348.1"/>
    <property type="molecule type" value="Genomic_DNA"/>
</dbReference>
<dbReference type="InterPro" id="IPR006439">
    <property type="entry name" value="HAD-SF_hydro_IA"/>
</dbReference>
<keyword evidence="8 10" id="KW-0460">Magnesium</keyword>
<dbReference type="Proteomes" id="UP000255230">
    <property type="component" value="Unassembled WGS sequence"/>
</dbReference>
<dbReference type="Pfam" id="PF13419">
    <property type="entry name" value="HAD_2"/>
    <property type="match status" value="1"/>
</dbReference>
<dbReference type="FunFam" id="3.40.50.1000:FF:000022">
    <property type="entry name" value="Phosphoglycolate phosphatase"/>
    <property type="match status" value="1"/>
</dbReference>
<evidence type="ECO:0000256" key="9">
    <source>
        <dbReference type="ARBA" id="ARBA00023277"/>
    </source>
</evidence>
<organism evidence="11 12">
    <name type="scientific">Faucicola osloensis</name>
    <name type="common">Moraxella osloensis</name>
    <dbReference type="NCBI Taxonomy" id="34062"/>
    <lineage>
        <taxon>Bacteria</taxon>
        <taxon>Pseudomonadati</taxon>
        <taxon>Pseudomonadota</taxon>
        <taxon>Gammaproteobacteria</taxon>
        <taxon>Moraxellales</taxon>
        <taxon>Moraxellaceae</taxon>
        <taxon>Faucicola</taxon>
    </lineage>
</organism>
<comment type="similarity">
    <text evidence="4 10">Belongs to the HAD-like hydrolase superfamily. CbbY/CbbZ/Gph/YieH family.</text>
</comment>
<dbReference type="SUPFAM" id="SSF56784">
    <property type="entry name" value="HAD-like"/>
    <property type="match status" value="1"/>
</dbReference>
<dbReference type="PANTHER" id="PTHR43434:SF1">
    <property type="entry name" value="PHOSPHOGLYCOLATE PHOSPHATASE"/>
    <property type="match status" value="1"/>
</dbReference>
<dbReference type="KEGG" id="mos:AXE82_07400"/>
<dbReference type="EC" id="3.1.3.18" evidence="5 10"/>
<dbReference type="AlphaFoldDB" id="A0A0X8K6Z1"/>
<gene>
    <name evidence="11" type="primary">gph_2</name>
    <name evidence="11" type="ORF">NCTC10465_02158</name>
</gene>
<proteinExistence type="inferred from homology"/>
<dbReference type="GO" id="GO:0046295">
    <property type="term" value="P:glycolate biosynthetic process"/>
    <property type="evidence" value="ECO:0007669"/>
    <property type="project" value="UniProtKB-UniRule"/>
</dbReference>
<accession>A0A0X8K6Z1</accession>
<dbReference type="GO" id="GO:0005829">
    <property type="term" value="C:cytosol"/>
    <property type="evidence" value="ECO:0007669"/>
    <property type="project" value="TreeGrafter"/>
</dbReference>
<dbReference type="InterPro" id="IPR050155">
    <property type="entry name" value="HAD-like_hydrolase_sf"/>
</dbReference>
<evidence type="ECO:0000313" key="12">
    <source>
        <dbReference type="Proteomes" id="UP000255230"/>
    </source>
</evidence>
<dbReference type="InterPro" id="IPR041492">
    <property type="entry name" value="HAD_2"/>
</dbReference>
<dbReference type="GO" id="GO:0008967">
    <property type="term" value="F:phosphoglycolate phosphatase activity"/>
    <property type="evidence" value="ECO:0007669"/>
    <property type="project" value="UniProtKB-UniRule"/>
</dbReference>
<keyword evidence="12" id="KW-1185">Reference proteome</keyword>
<dbReference type="Gene3D" id="1.10.150.240">
    <property type="entry name" value="Putative phosphatase, domain 2"/>
    <property type="match status" value="1"/>
</dbReference>
<comment type="function">
    <text evidence="10">Specifically catalyzes the dephosphorylation of 2-phosphoglycolate. Is involved in the dissimilation of the intracellular 2-phosphoglycolate formed during the DNA repair of 3'-phosphoglycolate ends, a major class of DNA lesions induced by oxidative stress.</text>
</comment>
<dbReference type="SFLD" id="SFLDG01129">
    <property type="entry name" value="C1.5:_HAD__Beta-PGM__Phosphata"/>
    <property type="match status" value="1"/>
</dbReference>
<evidence type="ECO:0000256" key="5">
    <source>
        <dbReference type="ARBA" id="ARBA00013078"/>
    </source>
</evidence>
<dbReference type="HAMAP" id="MF_00495">
    <property type="entry name" value="GPH_hydrolase_bact"/>
    <property type="match status" value="1"/>
</dbReference>
<reference evidence="11 12" key="1">
    <citation type="submission" date="2018-06" db="EMBL/GenBank/DDBJ databases">
        <authorList>
            <consortium name="Pathogen Informatics"/>
            <person name="Doyle S."/>
        </authorList>
    </citation>
    <scope>NUCLEOTIDE SEQUENCE [LARGE SCALE GENOMIC DNA]</scope>
    <source>
        <strain evidence="11 12">NCTC10465</strain>
    </source>
</reference>